<proteinExistence type="inferred from homology"/>
<dbReference type="EMBL" id="NHRY01000087">
    <property type="protein sequence ID" value="PPQ34816.1"/>
    <property type="molecule type" value="Genomic_DNA"/>
</dbReference>
<comment type="similarity">
    <text evidence="1">Belongs to the cycloisomerase 2 family.</text>
</comment>
<dbReference type="PANTHER" id="PTHR30344">
    <property type="entry name" value="6-PHOSPHOGLUCONOLACTONASE-RELATED"/>
    <property type="match status" value="1"/>
</dbReference>
<dbReference type="GO" id="GO:0006006">
    <property type="term" value="P:glucose metabolic process"/>
    <property type="evidence" value="ECO:0007669"/>
    <property type="project" value="UniProtKB-KW"/>
</dbReference>
<dbReference type="InterPro" id="IPR050282">
    <property type="entry name" value="Cycloisomerase_2"/>
</dbReference>
<evidence type="ECO:0000256" key="2">
    <source>
        <dbReference type="ARBA" id="ARBA00022526"/>
    </source>
</evidence>
<dbReference type="Pfam" id="PF10282">
    <property type="entry name" value="Lactonase"/>
    <property type="match status" value="1"/>
</dbReference>
<keyword evidence="2" id="KW-0313">Glucose metabolism</keyword>
<dbReference type="InterPro" id="IPR011048">
    <property type="entry name" value="Haem_d1_sf"/>
</dbReference>
<keyword evidence="2" id="KW-0119">Carbohydrate metabolism</keyword>
<name>A0A2S6NJG9_RHOGL</name>
<evidence type="ECO:0000313" key="4">
    <source>
        <dbReference type="Proteomes" id="UP000239724"/>
    </source>
</evidence>
<comment type="caution">
    <text evidence="3">The sequence shown here is derived from an EMBL/GenBank/DDBJ whole genome shotgun (WGS) entry which is preliminary data.</text>
</comment>
<dbReference type="GO" id="GO:0017057">
    <property type="term" value="F:6-phosphogluconolactonase activity"/>
    <property type="evidence" value="ECO:0007669"/>
    <property type="project" value="TreeGrafter"/>
</dbReference>
<dbReference type="OrthoDB" id="9790815at2"/>
<evidence type="ECO:0000313" key="3">
    <source>
        <dbReference type="EMBL" id="PPQ34816.1"/>
    </source>
</evidence>
<dbReference type="InterPro" id="IPR015943">
    <property type="entry name" value="WD40/YVTN_repeat-like_dom_sf"/>
</dbReference>
<organism evidence="3 4">
    <name type="scientific">Rhodopila globiformis</name>
    <name type="common">Rhodopseudomonas globiformis</name>
    <dbReference type="NCBI Taxonomy" id="1071"/>
    <lineage>
        <taxon>Bacteria</taxon>
        <taxon>Pseudomonadati</taxon>
        <taxon>Pseudomonadota</taxon>
        <taxon>Alphaproteobacteria</taxon>
        <taxon>Acetobacterales</taxon>
        <taxon>Acetobacteraceae</taxon>
        <taxon>Rhodopila</taxon>
    </lineage>
</organism>
<dbReference type="PANTHER" id="PTHR30344:SF1">
    <property type="entry name" value="6-PHOSPHOGLUCONOLACTONASE"/>
    <property type="match status" value="1"/>
</dbReference>
<dbReference type="SUPFAM" id="SSF51004">
    <property type="entry name" value="C-terminal (heme d1) domain of cytochrome cd1-nitrite reductase"/>
    <property type="match status" value="1"/>
</dbReference>
<reference evidence="3 4" key="1">
    <citation type="journal article" date="2018" name="Arch. Microbiol.">
        <title>New insights into the metabolic potential of the phototrophic purple bacterium Rhodopila globiformis DSM 161(T) from its draft genome sequence and evidence for a vanadium-dependent nitrogenase.</title>
        <authorList>
            <person name="Imhoff J.F."/>
            <person name="Rahn T."/>
            <person name="Kunzel S."/>
            <person name="Neulinger S.C."/>
        </authorList>
    </citation>
    <scope>NUCLEOTIDE SEQUENCE [LARGE SCALE GENOMIC DNA]</scope>
    <source>
        <strain evidence="3 4">DSM 161</strain>
    </source>
</reference>
<protein>
    <recommendedName>
        <fullName evidence="5">Hemagglutinin</fullName>
    </recommendedName>
</protein>
<dbReference type="RefSeq" id="WP_104518619.1">
    <property type="nucleotide sequence ID" value="NZ_NHRY01000087.1"/>
</dbReference>
<dbReference type="GO" id="GO:0005829">
    <property type="term" value="C:cytosol"/>
    <property type="evidence" value="ECO:0007669"/>
    <property type="project" value="TreeGrafter"/>
</dbReference>
<dbReference type="InterPro" id="IPR019405">
    <property type="entry name" value="Lactonase_7-beta_prop"/>
</dbReference>
<sequence>MFACVGGYTTPDRDGRGNGINVFQVDPASGRWRHLQHVSGLENPSLFTLSRDGTRLYSVHGARTLVSAFAVDTRSGMLRLLNQADCGGSNPVDSALDPTGRFLVVANYGSGSVAVLPVAADGALQPISQLVTLAGEPGPDPREQASSHPHGVTFDPGGRFVVVPDKGFDRTFVFRFAAGRLIPAEPGFVASAPGAAPRHAAFHPSLPVLYVNNELASTVTVFGWDRKSGHAAERQVIATLPVGHAGRNTTAEIAVSSCGRHVYVSNRGQDSIARFRVSPGSGLLRYAGSVPSGGARPRFFCIGPDSRYLYVANQDSDSIAVFHIDASSGGLVPTGIAIGAGSPSAISFLTPS</sequence>
<accession>A0A2S6NJG9</accession>
<keyword evidence="4" id="KW-1185">Reference proteome</keyword>
<dbReference type="Proteomes" id="UP000239724">
    <property type="component" value="Unassembled WGS sequence"/>
</dbReference>
<dbReference type="AlphaFoldDB" id="A0A2S6NJG9"/>
<evidence type="ECO:0000256" key="1">
    <source>
        <dbReference type="ARBA" id="ARBA00005564"/>
    </source>
</evidence>
<gene>
    <name evidence="3" type="ORF">CCS01_09520</name>
</gene>
<dbReference type="Gene3D" id="2.130.10.10">
    <property type="entry name" value="YVTN repeat-like/Quinoprotein amine dehydrogenase"/>
    <property type="match status" value="1"/>
</dbReference>
<evidence type="ECO:0008006" key="5">
    <source>
        <dbReference type="Google" id="ProtNLM"/>
    </source>
</evidence>